<reference evidence="2 3" key="1">
    <citation type="submission" date="2022-06" db="EMBL/GenBank/DDBJ databases">
        <title>Paraconexibacter antarcticus.</title>
        <authorList>
            <person name="Kim C.S."/>
        </authorList>
    </citation>
    <scope>NUCLEOTIDE SEQUENCE [LARGE SCALE GENOMIC DNA]</scope>
    <source>
        <strain evidence="2 3">02-257</strain>
    </source>
</reference>
<dbReference type="RefSeq" id="WP_254569691.1">
    <property type="nucleotide sequence ID" value="NZ_CP098502.1"/>
</dbReference>
<feature type="transmembrane region" description="Helical" evidence="1">
    <location>
        <begin position="69"/>
        <end position="93"/>
    </location>
</feature>
<feature type="transmembrane region" description="Helical" evidence="1">
    <location>
        <begin position="100"/>
        <end position="122"/>
    </location>
</feature>
<feature type="transmembrane region" description="Helical" evidence="1">
    <location>
        <begin position="12"/>
        <end position="29"/>
    </location>
</feature>
<keyword evidence="1" id="KW-0812">Transmembrane</keyword>
<keyword evidence="1" id="KW-1133">Transmembrane helix</keyword>
<sequence length="189" mass="19867">MSLARLRGGEILAGVGSLLLTVMLFLHWARPEAHVRSAPGVDLSTPLRTTAENIIGSFLDQYAQSGWSALGWFLVLMLLVSILGGLGLVALTVMERDTPVLPVVAAVCTTGWTALTALVLLVRLTLAQPGLELGWSDADVHILAPAWIGLLALVAIGAGGWLTLRDDRLDSPVSAPPEVPMRPAPPATA</sequence>
<evidence type="ECO:0000256" key="1">
    <source>
        <dbReference type="SAM" id="Phobius"/>
    </source>
</evidence>
<evidence type="ECO:0000313" key="3">
    <source>
        <dbReference type="Proteomes" id="UP001056035"/>
    </source>
</evidence>
<proteinExistence type="predicted"/>
<feature type="transmembrane region" description="Helical" evidence="1">
    <location>
        <begin position="142"/>
        <end position="164"/>
    </location>
</feature>
<organism evidence="2 3">
    <name type="scientific">Paraconexibacter antarcticus</name>
    <dbReference type="NCBI Taxonomy" id="2949664"/>
    <lineage>
        <taxon>Bacteria</taxon>
        <taxon>Bacillati</taxon>
        <taxon>Actinomycetota</taxon>
        <taxon>Thermoleophilia</taxon>
        <taxon>Solirubrobacterales</taxon>
        <taxon>Paraconexibacteraceae</taxon>
        <taxon>Paraconexibacter</taxon>
    </lineage>
</organism>
<keyword evidence="3" id="KW-1185">Reference proteome</keyword>
<dbReference type="EMBL" id="CP098502">
    <property type="protein sequence ID" value="UTI62956.1"/>
    <property type="molecule type" value="Genomic_DNA"/>
</dbReference>
<dbReference type="Proteomes" id="UP001056035">
    <property type="component" value="Chromosome"/>
</dbReference>
<keyword evidence="1" id="KW-0472">Membrane</keyword>
<evidence type="ECO:0000313" key="2">
    <source>
        <dbReference type="EMBL" id="UTI62956.1"/>
    </source>
</evidence>
<name>A0ABY5DPZ5_9ACTN</name>
<accession>A0ABY5DPZ5</accession>
<protein>
    <submittedName>
        <fullName evidence="2">Uncharacterized protein</fullName>
    </submittedName>
</protein>
<gene>
    <name evidence="2" type="ORF">NBH00_16515</name>
</gene>